<gene>
    <name evidence="7" type="ORF">E6K76_00475</name>
</gene>
<evidence type="ECO:0000313" key="8">
    <source>
        <dbReference type="Proteomes" id="UP000316852"/>
    </source>
</evidence>
<dbReference type="GO" id="GO:0006352">
    <property type="term" value="P:DNA-templated transcription initiation"/>
    <property type="evidence" value="ECO:0007669"/>
    <property type="project" value="InterPro"/>
</dbReference>
<proteinExistence type="inferred from homology"/>
<keyword evidence="2" id="KW-0805">Transcription regulation</keyword>
<evidence type="ECO:0000259" key="5">
    <source>
        <dbReference type="Pfam" id="PF04542"/>
    </source>
</evidence>
<evidence type="ECO:0000313" key="7">
    <source>
        <dbReference type="EMBL" id="TMQ60867.1"/>
    </source>
</evidence>
<protein>
    <submittedName>
        <fullName evidence="7">Sigma-70 family RNA polymerase sigma factor</fullName>
    </submittedName>
</protein>
<dbReference type="Gene3D" id="1.10.10.10">
    <property type="entry name" value="Winged helix-like DNA-binding domain superfamily/Winged helix DNA-binding domain"/>
    <property type="match status" value="1"/>
</dbReference>
<dbReference type="Proteomes" id="UP000316852">
    <property type="component" value="Unassembled WGS sequence"/>
</dbReference>
<dbReference type="AlphaFoldDB" id="A0A538TBB0"/>
<evidence type="ECO:0000256" key="2">
    <source>
        <dbReference type="ARBA" id="ARBA00023015"/>
    </source>
</evidence>
<dbReference type="CDD" id="cd06171">
    <property type="entry name" value="Sigma70_r4"/>
    <property type="match status" value="1"/>
</dbReference>
<dbReference type="NCBIfam" id="TIGR02937">
    <property type="entry name" value="sigma70-ECF"/>
    <property type="match status" value="1"/>
</dbReference>
<keyword evidence="4" id="KW-0804">Transcription</keyword>
<evidence type="ECO:0000259" key="6">
    <source>
        <dbReference type="Pfam" id="PF08281"/>
    </source>
</evidence>
<evidence type="ECO:0000256" key="4">
    <source>
        <dbReference type="ARBA" id="ARBA00023163"/>
    </source>
</evidence>
<name>A0A538TBB0_UNCEI</name>
<dbReference type="InterPro" id="IPR007627">
    <property type="entry name" value="RNA_pol_sigma70_r2"/>
</dbReference>
<dbReference type="SUPFAM" id="SSF88946">
    <property type="entry name" value="Sigma2 domain of RNA polymerase sigma factors"/>
    <property type="match status" value="1"/>
</dbReference>
<dbReference type="EMBL" id="VBOW01000006">
    <property type="protein sequence ID" value="TMQ60867.1"/>
    <property type="molecule type" value="Genomic_DNA"/>
</dbReference>
<dbReference type="PANTHER" id="PTHR43133">
    <property type="entry name" value="RNA POLYMERASE ECF-TYPE SIGMA FACTO"/>
    <property type="match status" value="1"/>
</dbReference>
<dbReference type="InterPro" id="IPR036388">
    <property type="entry name" value="WH-like_DNA-bd_sf"/>
</dbReference>
<feature type="domain" description="RNA polymerase sigma factor 70 region 4 type 2" evidence="6">
    <location>
        <begin position="132"/>
        <end position="180"/>
    </location>
</feature>
<feature type="domain" description="RNA polymerase sigma-70 region 2" evidence="5">
    <location>
        <begin position="28"/>
        <end position="96"/>
    </location>
</feature>
<dbReference type="InterPro" id="IPR013324">
    <property type="entry name" value="RNA_pol_sigma_r3/r4-like"/>
</dbReference>
<dbReference type="Pfam" id="PF04542">
    <property type="entry name" value="Sigma70_r2"/>
    <property type="match status" value="1"/>
</dbReference>
<dbReference type="InterPro" id="IPR013249">
    <property type="entry name" value="RNA_pol_sigma70_r4_t2"/>
</dbReference>
<comment type="similarity">
    <text evidence="1">Belongs to the sigma-70 factor family. ECF subfamily.</text>
</comment>
<evidence type="ECO:0000256" key="3">
    <source>
        <dbReference type="ARBA" id="ARBA00023082"/>
    </source>
</evidence>
<dbReference type="InterPro" id="IPR039425">
    <property type="entry name" value="RNA_pol_sigma-70-like"/>
</dbReference>
<dbReference type="GO" id="GO:0003677">
    <property type="term" value="F:DNA binding"/>
    <property type="evidence" value="ECO:0007669"/>
    <property type="project" value="InterPro"/>
</dbReference>
<dbReference type="SUPFAM" id="SSF88659">
    <property type="entry name" value="Sigma3 and sigma4 domains of RNA polymerase sigma factors"/>
    <property type="match status" value="1"/>
</dbReference>
<dbReference type="PANTHER" id="PTHR43133:SF51">
    <property type="entry name" value="RNA POLYMERASE SIGMA FACTOR"/>
    <property type="match status" value="1"/>
</dbReference>
<evidence type="ECO:0000256" key="1">
    <source>
        <dbReference type="ARBA" id="ARBA00010641"/>
    </source>
</evidence>
<dbReference type="Gene3D" id="1.10.1740.10">
    <property type="match status" value="1"/>
</dbReference>
<dbReference type="InterPro" id="IPR013325">
    <property type="entry name" value="RNA_pol_sigma_r2"/>
</dbReference>
<reference evidence="7 8" key="1">
    <citation type="journal article" date="2019" name="Nat. Microbiol.">
        <title>Mediterranean grassland soil C-N compound turnover is dependent on rainfall and depth, and is mediated by genomically divergent microorganisms.</title>
        <authorList>
            <person name="Diamond S."/>
            <person name="Andeer P.F."/>
            <person name="Li Z."/>
            <person name="Crits-Christoph A."/>
            <person name="Burstein D."/>
            <person name="Anantharaman K."/>
            <person name="Lane K.R."/>
            <person name="Thomas B.C."/>
            <person name="Pan C."/>
            <person name="Northen T.R."/>
            <person name="Banfield J.F."/>
        </authorList>
    </citation>
    <scope>NUCLEOTIDE SEQUENCE [LARGE SCALE GENOMIC DNA]</scope>
    <source>
        <strain evidence="7">WS_6</strain>
    </source>
</reference>
<dbReference type="GO" id="GO:0016987">
    <property type="term" value="F:sigma factor activity"/>
    <property type="evidence" value="ECO:0007669"/>
    <property type="project" value="UniProtKB-KW"/>
</dbReference>
<keyword evidence="3" id="KW-0731">Sigma factor</keyword>
<sequence>MRGLELTSDERDLVRRCLAREERAYRELVRRYQTPVVNLAWRITGNAEDAAEVAQEAFIRVLRSLHTYDPDRPLKTWLFKIAANLALDAIRRRKRRPVSIEDLFAEDEGRLLEAVEPGPGPDAQLMLDRSAERFDELLREMPEHYQAILYLRYREDLAYEEIAETLGIPLGTVKVRLHRAHGILRRKLSARGNRS</sequence>
<dbReference type="Pfam" id="PF08281">
    <property type="entry name" value="Sigma70_r4_2"/>
    <property type="match status" value="1"/>
</dbReference>
<dbReference type="InterPro" id="IPR014284">
    <property type="entry name" value="RNA_pol_sigma-70_dom"/>
</dbReference>
<comment type="caution">
    <text evidence="7">The sequence shown here is derived from an EMBL/GenBank/DDBJ whole genome shotgun (WGS) entry which is preliminary data.</text>
</comment>
<organism evidence="7 8">
    <name type="scientific">Eiseniibacteriota bacterium</name>
    <dbReference type="NCBI Taxonomy" id="2212470"/>
    <lineage>
        <taxon>Bacteria</taxon>
        <taxon>Candidatus Eiseniibacteriota</taxon>
    </lineage>
</organism>
<accession>A0A538TBB0</accession>